<dbReference type="PANTHER" id="PTHR16675">
    <property type="entry name" value="MHC CLASS I-RELATED"/>
    <property type="match status" value="1"/>
</dbReference>
<evidence type="ECO:0000256" key="2">
    <source>
        <dbReference type="RuleBase" id="RU004439"/>
    </source>
</evidence>
<dbReference type="Gene3D" id="3.30.500.10">
    <property type="entry name" value="MHC class I-like antigen recognition-like"/>
    <property type="match status" value="2"/>
</dbReference>
<feature type="domain" description="Ig-like" evidence="3">
    <location>
        <begin position="85"/>
        <end position="172"/>
    </location>
</feature>
<dbReference type="Pfam" id="PF00129">
    <property type="entry name" value="MHC_I"/>
    <property type="match status" value="2"/>
</dbReference>
<dbReference type="InterPro" id="IPR011162">
    <property type="entry name" value="MHC_I/II-like_Ag-recog"/>
</dbReference>
<comment type="similarity">
    <text evidence="2">Belongs to the MHC class I family.</text>
</comment>
<proteinExistence type="inferred from homology"/>
<dbReference type="Proteomes" id="UP001497482">
    <property type="component" value="Chromosome 8"/>
</dbReference>
<reference evidence="4 5" key="1">
    <citation type="submission" date="2024-04" db="EMBL/GenBank/DDBJ databases">
        <authorList>
            <person name="Waldvogel A.-M."/>
            <person name="Schoenle A."/>
        </authorList>
    </citation>
    <scope>NUCLEOTIDE SEQUENCE [LARGE SCALE GENOMIC DNA]</scope>
</reference>
<keyword evidence="1" id="KW-0325">Glycoprotein</keyword>
<dbReference type="PANTHER" id="PTHR16675:SF237">
    <property type="entry name" value="MHC CLASS I ANTIGEN TRANSCRIPT VARIANT 1-RELATED"/>
    <property type="match status" value="1"/>
</dbReference>
<dbReference type="PROSITE" id="PS50835">
    <property type="entry name" value="IG_LIKE"/>
    <property type="match status" value="1"/>
</dbReference>
<dbReference type="FunFam" id="3.30.500.10:FF:000001">
    <property type="entry name" value="H-2 class I histocompatibility antigen, alpha chain"/>
    <property type="match status" value="1"/>
</dbReference>
<dbReference type="GO" id="GO:0006955">
    <property type="term" value="P:immune response"/>
    <property type="evidence" value="ECO:0007669"/>
    <property type="project" value="TreeGrafter"/>
</dbReference>
<dbReference type="InterPro" id="IPR007110">
    <property type="entry name" value="Ig-like_dom"/>
</dbReference>
<evidence type="ECO:0000256" key="1">
    <source>
        <dbReference type="ARBA" id="ARBA00023180"/>
    </source>
</evidence>
<dbReference type="EMBL" id="OZ035830">
    <property type="protein sequence ID" value="CAL1614407.1"/>
    <property type="molecule type" value="Genomic_DNA"/>
</dbReference>
<dbReference type="InterPro" id="IPR001039">
    <property type="entry name" value="MHC_I_a_a1/a2"/>
</dbReference>
<keyword evidence="5" id="KW-1185">Reference proteome</keyword>
<dbReference type="InterPro" id="IPR011161">
    <property type="entry name" value="MHC_I-like_Ag-recog"/>
</dbReference>
<dbReference type="SMART" id="SM00407">
    <property type="entry name" value="IGc1"/>
    <property type="match status" value="1"/>
</dbReference>
<dbReference type="SUPFAM" id="SSF54452">
    <property type="entry name" value="MHC antigen-recognition domain"/>
    <property type="match status" value="2"/>
</dbReference>
<gene>
    <name evidence="4" type="ORF">KC01_LOCUS40456</name>
</gene>
<dbReference type="InterPro" id="IPR050208">
    <property type="entry name" value="MHC_class-I_related"/>
</dbReference>
<dbReference type="InterPro" id="IPR003597">
    <property type="entry name" value="Ig_C1-set"/>
</dbReference>
<dbReference type="AlphaFoldDB" id="A0AAV2MME7"/>
<evidence type="ECO:0000313" key="5">
    <source>
        <dbReference type="Proteomes" id="UP001497482"/>
    </source>
</evidence>
<sequence length="396" mass="45703">MYGCEWDDETGNVNGFSQFGFDGEDFIVFNLETETWIAPRAEAMFTKIKWDRDELKIQAQTQICVEWIEKYLNDGKEQLLKTVLPSISLLQKSSSSPVTCHATGFFPDTASLFWTKDGDIFYEGVDFGETLPNNDETFQTSAELDVSSVPSEDWGRYNCVFRLSGYKEEIITPLDQRYIRTNGQFNMKSSVCLVVLGILLQDASSMKHSLKYFYTASSQVPNFPEFVAVGLVDDVQIVHYDSDTKKAVPKQDWMKEATEDDPQYWERETQLALGSQQTFKANIETVKRRLNQTGGTHINQWMYGCEWDDETGEVNGFNQYGFDGEDFIVFDLKTLTWIAPRQEAFITKLKWDSDEGYNAYLKNYYTQECPMWLKKYVSHGKDALMRTGNPLTWFSF</sequence>
<evidence type="ECO:0000259" key="3">
    <source>
        <dbReference type="PROSITE" id="PS50835"/>
    </source>
</evidence>
<accession>A0AAV2MME7</accession>
<dbReference type="InterPro" id="IPR036179">
    <property type="entry name" value="Ig-like_dom_sf"/>
</dbReference>
<dbReference type="SUPFAM" id="SSF48726">
    <property type="entry name" value="Immunoglobulin"/>
    <property type="match status" value="1"/>
</dbReference>
<name>A0AAV2MME7_KNICA</name>
<dbReference type="GO" id="GO:0005615">
    <property type="term" value="C:extracellular space"/>
    <property type="evidence" value="ECO:0007669"/>
    <property type="project" value="TreeGrafter"/>
</dbReference>
<protein>
    <recommendedName>
        <fullName evidence="3">Ig-like domain-containing protein</fullName>
    </recommendedName>
</protein>
<dbReference type="GO" id="GO:0009897">
    <property type="term" value="C:external side of plasma membrane"/>
    <property type="evidence" value="ECO:0007669"/>
    <property type="project" value="TreeGrafter"/>
</dbReference>
<dbReference type="PRINTS" id="PR01638">
    <property type="entry name" value="MHCCLASSI"/>
</dbReference>
<evidence type="ECO:0000313" key="4">
    <source>
        <dbReference type="EMBL" id="CAL1614407.1"/>
    </source>
</evidence>
<organism evidence="4 5">
    <name type="scientific">Knipowitschia caucasica</name>
    <name type="common">Caucasian dwarf goby</name>
    <name type="synonym">Pomatoschistus caucasicus</name>
    <dbReference type="NCBI Taxonomy" id="637954"/>
    <lineage>
        <taxon>Eukaryota</taxon>
        <taxon>Metazoa</taxon>
        <taxon>Chordata</taxon>
        <taxon>Craniata</taxon>
        <taxon>Vertebrata</taxon>
        <taxon>Euteleostomi</taxon>
        <taxon>Actinopterygii</taxon>
        <taxon>Neopterygii</taxon>
        <taxon>Teleostei</taxon>
        <taxon>Neoteleostei</taxon>
        <taxon>Acanthomorphata</taxon>
        <taxon>Gobiaria</taxon>
        <taxon>Gobiiformes</taxon>
        <taxon>Gobioidei</taxon>
        <taxon>Gobiidae</taxon>
        <taxon>Gobiinae</taxon>
        <taxon>Knipowitschia</taxon>
    </lineage>
</organism>
<dbReference type="Gene3D" id="2.60.40.10">
    <property type="entry name" value="Immunoglobulins"/>
    <property type="match status" value="1"/>
</dbReference>
<dbReference type="Pfam" id="PF07654">
    <property type="entry name" value="C1-set"/>
    <property type="match status" value="1"/>
</dbReference>
<dbReference type="InterPro" id="IPR013783">
    <property type="entry name" value="Ig-like_fold"/>
</dbReference>
<dbReference type="InterPro" id="IPR037055">
    <property type="entry name" value="MHC_I-like_Ag-recog_sf"/>
</dbReference>